<dbReference type="Gene3D" id="1.25.40.10">
    <property type="entry name" value="Tetratricopeptide repeat domain"/>
    <property type="match status" value="1"/>
</dbReference>
<dbReference type="GO" id="GO:0016020">
    <property type="term" value="C:membrane"/>
    <property type="evidence" value="ECO:0007669"/>
    <property type="project" value="TreeGrafter"/>
</dbReference>
<sequence>METDRCRQEHKNPAGKPPEPEVRDVISESADEDSHTKLLCRPAEESKGLCVKDPPETKSPSHPERVRGIAECKKHNLKKTNSWKMVRFQDPSMDDVVLERDSSAESLFPEYDRLLRKKVLESRGHHALQPTWGQEVTVKMQCVLEDRTVVEKDCKLVFVIGEGDVNQVKLLYSPDIPAWAPLLYQLQLLDIREKPDPFTLPVADRIRIGNQKRERGNFHFQREEYSMAARAYCMALDVLTTQSRGIPAEEEEVKDYRVKCLNNLAAAQLKLEQFDDALRTSQDVLTLEPNNVKALFRAGKVRTQSFSQMNTS</sequence>
<organism evidence="3 4">
    <name type="scientific">Labrus bergylta</name>
    <name type="common">ballan wrasse</name>
    <dbReference type="NCBI Taxonomy" id="56723"/>
    <lineage>
        <taxon>Eukaryota</taxon>
        <taxon>Metazoa</taxon>
        <taxon>Chordata</taxon>
        <taxon>Craniata</taxon>
        <taxon>Vertebrata</taxon>
        <taxon>Euteleostomi</taxon>
        <taxon>Actinopterygii</taxon>
        <taxon>Neopterygii</taxon>
        <taxon>Teleostei</taxon>
        <taxon>Neoteleostei</taxon>
        <taxon>Acanthomorphata</taxon>
        <taxon>Eupercaria</taxon>
        <taxon>Labriformes</taxon>
        <taxon>Labridae</taxon>
        <taxon>Labrus</taxon>
    </lineage>
</organism>
<dbReference type="SUPFAM" id="SSF48452">
    <property type="entry name" value="TPR-like"/>
    <property type="match status" value="1"/>
</dbReference>
<proteinExistence type="predicted"/>
<dbReference type="InterPro" id="IPR019734">
    <property type="entry name" value="TPR_rpt"/>
</dbReference>
<dbReference type="InParanoid" id="A0A3Q3LJ77"/>
<reference evidence="3" key="2">
    <citation type="submission" date="2025-09" db="UniProtKB">
        <authorList>
            <consortium name="Ensembl"/>
        </authorList>
    </citation>
    <scope>IDENTIFICATION</scope>
</reference>
<dbReference type="STRING" id="56723.ENSLBEP00000008835"/>
<dbReference type="PROSITE" id="PS50005">
    <property type="entry name" value="TPR"/>
    <property type="match status" value="1"/>
</dbReference>
<feature type="region of interest" description="Disordered" evidence="2">
    <location>
        <begin position="1"/>
        <end position="66"/>
    </location>
</feature>
<evidence type="ECO:0000256" key="1">
    <source>
        <dbReference type="PROSITE-ProRule" id="PRU00339"/>
    </source>
</evidence>
<name>A0A3Q3LJ77_9LABR</name>
<dbReference type="GO" id="GO:0043066">
    <property type="term" value="P:negative regulation of apoptotic process"/>
    <property type="evidence" value="ECO:0007669"/>
    <property type="project" value="TreeGrafter"/>
</dbReference>
<dbReference type="GO" id="GO:0012505">
    <property type="term" value="C:endomembrane system"/>
    <property type="evidence" value="ECO:0007669"/>
    <property type="project" value="TreeGrafter"/>
</dbReference>
<dbReference type="SMART" id="SM00028">
    <property type="entry name" value="TPR"/>
    <property type="match status" value="2"/>
</dbReference>
<dbReference type="Proteomes" id="UP000261660">
    <property type="component" value="Unplaced"/>
</dbReference>
<feature type="compositionally biased region" description="Basic and acidic residues" evidence="2">
    <location>
        <begin position="53"/>
        <end position="66"/>
    </location>
</feature>
<dbReference type="GeneTree" id="ENSGT00940000165481"/>
<protein>
    <submittedName>
        <fullName evidence="3">FKBP prolyl isomerase 16</fullName>
    </submittedName>
</protein>
<accession>A0A3Q3LJ77</accession>
<evidence type="ECO:0000256" key="2">
    <source>
        <dbReference type="SAM" id="MobiDB-lite"/>
    </source>
</evidence>
<keyword evidence="1" id="KW-0802">TPR repeat</keyword>
<dbReference type="InterPro" id="IPR011990">
    <property type="entry name" value="TPR-like_helical_dom_sf"/>
</dbReference>
<dbReference type="AlphaFoldDB" id="A0A3Q3LJ77"/>
<dbReference type="InterPro" id="IPR050754">
    <property type="entry name" value="FKBP4/5/8-like"/>
</dbReference>
<evidence type="ECO:0000313" key="3">
    <source>
        <dbReference type="Ensembl" id="ENSLBEP00000008835.1"/>
    </source>
</evidence>
<dbReference type="GO" id="GO:0044183">
    <property type="term" value="F:protein folding chaperone"/>
    <property type="evidence" value="ECO:0007669"/>
    <property type="project" value="TreeGrafter"/>
</dbReference>
<evidence type="ECO:0000313" key="4">
    <source>
        <dbReference type="Proteomes" id="UP000261660"/>
    </source>
</evidence>
<dbReference type="GO" id="GO:0005740">
    <property type="term" value="C:mitochondrial envelope"/>
    <property type="evidence" value="ECO:0007669"/>
    <property type="project" value="TreeGrafter"/>
</dbReference>
<dbReference type="PANTHER" id="PTHR46512">
    <property type="entry name" value="PEPTIDYLPROLYL ISOMERASE"/>
    <property type="match status" value="1"/>
</dbReference>
<dbReference type="Ensembl" id="ENSLBET00000009308.1">
    <property type="protein sequence ID" value="ENSLBEP00000008835.1"/>
    <property type="gene ID" value="ENSLBEG00000006815.1"/>
</dbReference>
<dbReference type="SUPFAM" id="SSF54534">
    <property type="entry name" value="FKBP-like"/>
    <property type="match status" value="1"/>
</dbReference>
<feature type="compositionally biased region" description="Basic and acidic residues" evidence="2">
    <location>
        <begin position="1"/>
        <end position="47"/>
    </location>
</feature>
<keyword evidence="4" id="KW-1185">Reference proteome</keyword>
<dbReference type="GO" id="GO:0005829">
    <property type="term" value="C:cytosol"/>
    <property type="evidence" value="ECO:0007669"/>
    <property type="project" value="TreeGrafter"/>
</dbReference>
<feature type="repeat" description="TPR" evidence="1">
    <location>
        <begin position="258"/>
        <end position="291"/>
    </location>
</feature>
<dbReference type="PANTHER" id="PTHR46512:SF2">
    <property type="entry name" value="PEPTIDYLPROLYL ISOMERASE"/>
    <property type="match status" value="1"/>
</dbReference>
<reference evidence="3" key="1">
    <citation type="submission" date="2025-08" db="UniProtKB">
        <authorList>
            <consortium name="Ensembl"/>
        </authorList>
    </citation>
    <scope>IDENTIFICATION</scope>
</reference>